<dbReference type="AlphaFoldDB" id="A0AAV2S4M4"/>
<reference evidence="1 2" key="1">
    <citation type="submission" date="2024-05" db="EMBL/GenBank/DDBJ databases">
        <authorList>
            <person name="Wallberg A."/>
        </authorList>
    </citation>
    <scope>NUCLEOTIDE SEQUENCE [LARGE SCALE GENOMIC DNA]</scope>
</reference>
<comment type="caution">
    <text evidence="1">The sequence shown here is derived from an EMBL/GenBank/DDBJ whole genome shotgun (WGS) entry which is preliminary data.</text>
</comment>
<dbReference type="Proteomes" id="UP001497623">
    <property type="component" value="Unassembled WGS sequence"/>
</dbReference>
<evidence type="ECO:0000313" key="2">
    <source>
        <dbReference type="Proteomes" id="UP001497623"/>
    </source>
</evidence>
<name>A0AAV2S4M4_MEGNR</name>
<evidence type="ECO:0000313" key="1">
    <source>
        <dbReference type="EMBL" id="CAL4156379.1"/>
    </source>
</evidence>
<organism evidence="1 2">
    <name type="scientific">Meganyctiphanes norvegica</name>
    <name type="common">Northern krill</name>
    <name type="synonym">Thysanopoda norvegica</name>
    <dbReference type="NCBI Taxonomy" id="48144"/>
    <lineage>
        <taxon>Eukaryota</taxon>
        <taxon>Metazoa</taxon>
        <taxon>Ecdysozoa</taxon>
        <taxon>Arthropoda</taxon>
        <taxon>Crustacea</taxon>
        <taxon>Multicrustacea</taxon>
        <taxon>Malacostraca</taxon>
        <taxon>Eumalacostraca</taxon>
        <taxon>Eucarida</taxon>
        <taxon>Euphausiacea</taxon>
        <taxon>Euphausiidae</taxon>
        <taxon>Meganyctiphanes</taxon>
    </lineage>
</organism>
<protein>
    <submittedName>
        <fullName evidence="1">Uncharacterized protein</fullName>
    </submittedName>
</protein>
<sequence length="128" mass="14861">HFSGAVIADSTKQVTNIHYLTSHYGQNEDFGFSLFGVTGSCSRKCNFTIINNRERSISNYTYVNRRRISNYTYVNRRLINNYTYANDRERSIEKCLYLIYVNSSDLALSPTSMVVEVYNRITEKQISV</sequence>
<keyword evidence="2" id="KW-1185">Reference proteome</keyword>
<gene>
    <name evidence="1" type="ORF">MNOR_LOCUS31709</name>
</gene>
<accession>A0AAV2S4M4</accession>
<proteinExistence type="predicted"/>
<dbReference type="EMBL" id="CAXKWB010041446">
    <property type="protein sequence ID" value="CAL4156379.1"/>
    <property type="molecule type" value="Genomic_DNA"/>
</dbReference>
<feature type="non-terminal residue" evidence="1">
    <location>
        <position position="1"/>
    </location>
</feature>